<feature type="signal peptide" evidence="1">
    <location>
        <begin position="1"/>
        <end position="30"/>
    </location>
</feature>
<dbReference type="PROSITE" id="PS51257">
    <property type="entry name" value="PROKAR_LIPOPROTEIN"/>
    <property type="match status" value="1"/>
</dbReference>
<sequence length="275" mass="30053">MLNRNSISPLPVRRLKSVLFSCAVAVMALASCKDDDNKVVPDEVVNAKKAIIPENGKQYTYKIVDSDGTVETSVTQVKSVKDSAGMSVSNIQNVVKVADGQYAVDYKAYSKNGATTYELQLPSVFAALIKELRPIAYIEDFDLTGFPQYQIFDNKGTVDSPVTFKGDPINMKIKMQIIVEEGDNIDAEISSKITYKSGKVVKEEAVTTPAGTFNCSKWQYSYVTVTKFQAAGVPAEESTETINVSLWTAPEIGIVKSVEESSEGETSTTELQKIQ</sequence>
<dbReference type="InterPro" id="IPR049279">
    <property type="entry name" value="DUF3108-like"/>
</dbReference>
<organism evidence="3 4">
    <name type="scientific">Dyadobacter pollutisoli</name>
    <dbReference type="NCBI Taxonomy" id="2910158"/>
    <lineage>
        <taxon>Bacteria</taxon>
        <taxon>Pseudomonadati</taxon>
        <taxon>Bacteroidota</taxon>
        <taxon>Cytophagia</taxon>
        <taxon>Cytophagales</taxon>
        <taxon>Spirosomataceae</taxon>
        <taxon>Dyadobacter</taxon>
    </lineage>
</organism>
<protein>
    <recommendedName>
        <fullName evidence="2">DUF3108 domain-containing protein</fullName>
    </recommendedName>
</protein>
<accession>A0A9E8SPE3</accession>
<proteinExistence type="predicted"/>
<gene>
    <name evidence="3" type="ORF">ON006_29250</name>
</gene>
<dbReference type="RefSeq" id="WP_244821720.1">
    <property type="nucleotide sequence ID" value="NZ_CP112998.1"/>
</dbReference>
<name>A0A9E8SPE3_9BACT</name>
<evidence type="ECO:0000256" key="1">
    <source>
        <dbReference type="SAM" id="SignalP"/>
    </source>
</evidence>
<dbReference type="EMBL" id="CP112998">
    <property type="protein sequence ID" value="WAC11807.1"/>
    <property type="molecule type" value="Genomic_DNA"/>
</dbReference>
<keyword evidence="1" id="KW-0732">Signal</keyword>
<dbReference type="Pfam" id="PF21347">
    <property type="entry name" value="DUF3108_like"/>
    <property type="match status" value="1"/>
</dbReference>
<dbReference type="AlphaFoldDB" id="A0A9E8SPE3"/>
<dbReference type="Gene3D" id="2.40.360.20">
    <property type="match status" value="1"/>
</dbReference>
<keyword evidence="4" id="KW-1185">Reference proteome</keyword>
<evidence type="ECO:0000313" key="4">
    <source>
        <dbReference type="Proteomes" id="UP001164653"/>
    </source>
</evidence>
<dbReference type="Proteomes" id="UP001164653">
    <property type="component" value="Chromosome"/>
</dbReference>
<reference evidence="3" key="1">
    <citation type="submission" date="2022-11" db="EMBL/GenBank/DDBJ databases">
        <title>Dyadobacter pollutisoli sp. nov., isolated from plastic dumped soil.</title>
        <authorList>
            <person name="Kim J.M."/>
            <person name="Kim K.R."/>
            <person name="Lee J.K."/>
            <person name="Hao L."/>
            <person name="Jeon C.O."/>
        </authorList>
    </citation>
    <scope>NUCLEOTIDE SEQUENCE</scope>
    <source>
        <strain evidence="3">U1</strain>
    </source>
</reference>
<evidence type="ECO:0000313" key="3">
    <source>
        <dbReference type="EMBL" id="WAC11807.1"/>
    </source>
</evidence>
<feature type="chain" id="PRO_5039417325" description="DUF3108 domain-containing protein" evidence="1">
    <location>
        <begin position="31"/>
        <end position="275"/>
    </location>
</feature>
<dbReference type="KEGG" id="dpf:ON006_29250"/>
<evidence type="ECO:0000259" key="2">
    <source>
        <dbReference type="Pfam" id="PF21347"/>
    </source>
</evidence>
<feature type="domain" description="DUF3108" evidence="2">
    <location>
        <begin position="55"/>
        <end position="259"/>
    </location>
</feature>